<keyword evidence="2" id="KW-0812">Transmembrane</keyword>
<feature type="transmembrane region" description="Helical" evidence="2">
    <location>
        <begin position="260"/>
        <end position="282"/>
    </location>
</feature>
<feature type="domain" description="Phosphatidic acid phosphatase type 2/haloperoxidase" evidence="3">
    <location>
        <begin position="96"/>
        <end position="193"/>
    </location>
</feature>
<reference evidence="4 5" key="1">
    <citation type="journal article" date="2023" name="Environ Microbiome">
        <title>A coral-associated actinobacterium mitigates coral bleaching under heat stress.</title>
        <authorList>
            <person name="Li J."/>
            <person name="Zou Y."/>
            <person name="Li Q."/>
            <person name="Zhang J."/>
            <person name="Bourne D.G."/>
            <person name="Lyu Y."/>
            <person name="Liu C."/>
            <person name="Zhang S."/>
        </authorList>
    </citation>
    <scope>NUCLEOTIDE SEQUENCE [LARGE SCALE GENOMIC DNA]</scope>
    <source>
        <strain evidence="4 5">SCSIO 13291</strain>
    </source>
</reference>
<feature type="transmembrane region" description="Helical" evidence="2">
    <location>
        <begin position="60"/>
        <end position="82"/>
    </location>
</feature>
<protein>
    <submittedName>
        <fullName evidence="4">Phosphatase PAP2 family protein</fullName>
    </submittedName>
</protein>
<organism evidence="4 5">
    <name type="scientific">Propioniciclava soli</name>
    <dbReference type="NCBI Taxonomy" id="2775081"/>
    <lineage>
        <taxon>Bacteria</taxon>
        <taxon>Bacillati</taxon>
        <taxon>Actinomycetota</taxon>
        <taxon>Actinomycetes</taxon>
        <taxon>Propionibacteriales</taxon>
        <taxon>Propionibacteriaceae</taxon>
        <taxon>Propioniciclava</taxon>
    </lineage>
</organism>
<accession>A0ABZ3C456</accession>
<feature type="transmembrane region" description="Helical" evidence="2">
    <location>
        <begin position="153"/>
        <end position="174"/>
    </location>
</feature>
<evidence type="ECO:0000256" key="1">
    <source>
        <dbReference type="SAM" id="MobiDB-lite"/>
    </source>
</evidence>
<dbReference type="CDD" id="cd01610">
    <property type="entry name" value="PAP2_like"/>
    <property type="match status" value="1"/>
</dbReference>
<feature type="transmembrane region" description="Helical" evidence="2">
    <location>
        <begin position="180"/>
        <end position="202"/>
    </location>
</feature>
<name>A0ABZ3C456_9ACTN</name>
<proteinExistence type="predicted"/>
<dbReference type="RefSeq" id="WP_342371926.1">
    <property type="nucleotide sequence ID" value="NZ_CP115965.1"/>
</dbReference>
<dbReference type="Proteomes" id="UP001434337">
    <property type="component" value="Chromosome"/>
</dbReference>
<feature type="transmembrane region" description="Helical" evidence="2">
    <location>
        <begin position="89"/>
        <end position="107"/>
    </location>
</feature>
<dbReference type="Gene3D" id="1.20.144.10">
    <property type="entry name" value="Phosphatidic acid phosphatase type 2/haloperoxidase"/>
    <property type="match status" value="1"/>
</dbReference>
<evidence type="ECO:0000259" key="3">
    <source>
        <dbReference type="Pfam" id="PF01569"/>
    </source>
</evidence>
<dbReference type="Pfam" id="PF01569">
    <property type="entry name" value="PAP2"/>
    <property type="match status" value="1"/>
</dbReference>
<dbReference type="EMBL" id="CP115965">
    <property type="protein sequence ID" value="WZW97569.1"/>
    <property type="molecule type" value="Genomic_DNA"/>
</dbReference>
<keyword evidence="2" id="KW-1133">Transmembrane helix</keyword>
<dbReference type="PROSITE" id="PS51257">
    <property type="entry name" value="PROKAR_LIPOPROTEIN"/>
    <property type="match status" value="1"/>
</dbReference>
<feature type="transmembrane region" description="Helical" evidence="2">
    <location>
        <begin position="223"/>
        <end position="248"/>
    </location>
</feature>
<dbReference type="SUPFAM" id="SSF48317">
    <property type="entry name" value="Acid phosphatase/Vanadium-dependent haloperoxidase"/>
    <property type="match status" value="1"/>
</dbReference>
<dbReference type="InterPro" id="IPR036938">
    <property type="entry name" value="PAP2/HPO_sf"/>
</dbReference>
<keyword evidence="5" id="KW-1185">Reference proteome</keyword>
<sequence>MNAPARPTPAAPLVAALAAVALLAACAWFFVGTRRGQVGDELALRGATIGTWRWSTQAEALLQTVSVGAVAVALAVVVVVGLAAGRPRAALVGAAVIGAANVTTQVVKNVLVTRPDLIAGDHTANSLPSGHTTVAASIVVGLALVAGRRAVPLVTGVGAAVVTAFGYATLVNQWHRPSDVVAAVLVACAWGYVGEAALRAGPRPPQPTSRRRPARRPAGAGPSAGWGLVAAGGLALGVAVVAVALMWGVGLDDATRLQRLVAHVGGSAALAGVTCSGLGVLARPRSA</sequence>
<evidence type="ECO:0000256" key="2">
    <source>
        <dbReference type="SAM" id="Phobius"/>
    </source>
</evidence>
<dbReference type="InterPro" id="IPR000326">
    <property type="entry name" value="PAP2/HPO"/>
</dbReference>
<feature type="region of interest" description="Disordered" evidence="1">
    <location>
        <begin position="200"/>
        <end position="219"/>
    </location>
</feature>
<evidence type="ECO:0000313" key="5">
    <source>
        <dbReference type="Proteomes" id="UP001434337"/>
    </source>
</evidence>
<gene>
    <name evidence="4" type="ORF">PCC79_11730</name>
</gene>
<keyword evidence="2" id="KW-0472">Membrane</keyword>
<feature type="transmembrane region" description="Helical" evidence="2">
    <location>
        <begin position="127"/>
        <end position="146"/>
    </location>
</feature>
<evidence type="ECO:0000313" key="4">
    <source>
        <dbReference type="EMBL" id="WZW97569.1"/>
    </source>
</evidence>